<sequence length="353" mass="35630">MPHPDAPANAEAARPAVVSPAVAVPEAMRAWRVTVLGEPADALSLDAVPTPEPGAGEVMVRVRAVAANFPDVLLCRGEYQVKPELPFSPGIELVGVVAALGAGVTGVAVGDRVLGSKIGVLAEYAVLPASDVWKAPDALADAEASGLTVAYQTAWFGLHRRAALQAGEWLLVHAAAGGVGLAAVQLGVAAGARVIGVVGSEAKAAVAREAGAEVVLIRGADDLVAGVKAATGGHGADVVFDPVGGDAFEASTKCIAFEGRIVVVGFAGGAIQALPAGHVLVKNYSVLGLHWGLYPRVRPDLIDDARAELTRLASAGGIHPVVDRIVPFEQAPDALTALASGSTVGRVVIEVAS</sequence>
<comment type="caution">
    <text evidence="2">The sequence shown here is derived from an EMBL/GenBank/DDBJ whole genome shotgun (WGS) entry which is preliminary data.</text>
</comment>
<organism evidence="2 3">
    <name type="scientific">Microbacterium jejuense</name>
    <dbReference type="NCBI Taxonomy" id="1263637"/>
    <lineage>
        <taxon>Bacteria</taxon>
        <taxon>Bacillati</taxon>
        <taxon>Actinomycetota</taxon>
        <taxon>Actinomycetes</taxon>
        <taxon>Micrococcales</taxon>
        <taxon>Microbacteriaceae</taxon>
        <taxon>Microbacterium</taxon>
    </lineage>
</organism>
<dbReference type="Gene3D" id="3.90.180.10">
    <property type="entry name" value="Medium-chain alcohol dehydrogenases, catalytic domain"/>
    <property type="match status" value="1"/>
</dbReference>
<dbReference type="SMART" id="SM00829">
    <property type="entry name" value="PKS_ER"/>
    <property type="match status" value="1"/>
</dbReference>
<dbReference type="InterPro" id="IPR011032">
    <property type="entry name" value="GroES-like_sf"/>
</dbReference>
<evidence type="ECO:0000313" key="2">
    <source>
        <dbReference type="EMBL" id="MBW9094312.1"/>
    </source>
</evidence>
<dbReference type="InterPro" id="IPR036291">
    <property type="entry name" value="NAD(P)-bd_dom_sf"/>
</dbReference>
<keyword evidence="3" id="KW-1185">Reference proteome</keyword>
<dbReference type="Gene3D" id="3.40.50.720">
    <property type="entry name" value="NAD(P)-binding Rossmann-like Domain"/>
    <property type="match status" value="1"/>
</dbReference>
<dbReference type="SUPFAM" id="SSF50129">
    <property type="entry name" value="GroES-like"/>
    <property type="match status" value="1"/>
</dbReference>
<evidence type="ECO:0000259" key="1">
    <source>
        <dbReference type="SMART" id="SM00829"/>
    </source>
</evidence>
<dbReference type="InterPro" id="IPR013154">
    <property type="entry name" value="ADH-like_N"/>
</dbReference>
<dbReference type="PANTHER" id="PTHR43677">
    <property type="entry name" value="SHORT-CHAIN DEHYDROGENASE/REDUCTASE"/>
    <property type="match status" value="1"/>
</dbReference>
<dbReference type="SUPFAM" id="SSF51735">
    <property type="entry name" value="NAD(P)-binding Rossmann-fold domains"/>
    <property type="match status" value="1"/>
</dbReference>
<evidence type="ECO:0000313" key="3">
    <source>
        <dbReference type="Proteomes" id="UP001196843"/>
    </source>
</evidence>
<feature type="domain" description="Enoyl reductase (ER)" evidence="1">
    <location>
        <begin position="38"/>
        <end position="349"/>
    </location>
</feature>
<dbReference type="CDD" id="cd08241">
    <property type="entry name" value="QOR1"/>
    <property type="match status" value="1"/>
</dbReference>
<dbReference type="RefSeq" id="WP_220301014.1">
    <property type="nucleotide sequence ID" value="NZ_JAEUAW010000007.1"/>
</dbReference>
<dbReference type="InterPro" id="IPR051397">
    <property type="entry name" value="Zn-ADH-like_protein"/>
</dbReference>
<proteinExistence type="predicted"/>
<name>A0ABS7HMX9_9MICO</name>
<dbReference type="Pfam" id="PF00107">
    <property type="entry name" value="ADH_zinc_N"/>
    <property type="match status" value="1"/>
</dbReference>
<dbReference type="EMBL" id="JAEUAW010000007">
    <property type="protein sequence ID" value="MBW9094312.1"/>
    <property type="molecule type" value="Genomic_DNA"/>
</dbReference>
<dbReference type="PANTHER" id="PTHR43677:SF4">
    <property type="entry name" value="QUINONE OXIDOREDUCTASE-LIKE PROTEIN 2"/>
    <property type="match status" value="1"/>
</dbReference>
<dbReference type="InterPro" id="IPR013149">
    <property type="entry name" value="ADH-like_C"/>
</dbReference>
<gene>
    <name evidence="2" type="ORF">JNB62_11510</name>
</gene>
<dbReference type="Proteomes" id="UP001196843">
    <property type="component" value="Unassembled WGS sequence"/>
</dbReference>
<dbReference type="InterPro" id="IPR020843">
    <property type="entry name" value="ER"/>
</dbReference>
<dbReference type="Pfam" id="PF08240">
    <property type="entry name" value="ADH_N"/>
    <property type="match status" value="1"/>
</dbReference>
<protein>
    <submittedName>
        <fullName evidence="2">NADPH:quinone oxidoreductase family protein</fullName>
    </submittedName>
</protein>
<accession>A0ABS7HMX9</accession>
<reference evidence="2 3" key="1">
    <citation type="journal article" date="2021" name="MBio">
        <title>Poor Competitiveness of Bradyrhizobium in Pigeon Pea Root Colonization in Indian Soils.</title>
        <authorList>
            <person name="Chalasani D."/>
            <person name="Basu A."/>
            <person name="Pullabhotla S.V.S.R.N."/>
            <person name="Jorrin B."/>
            <person name="Neal A.L."/>
            <person name="Poole P.S."/>
            <person name="Podile A.R."/>
            <person name="Tkacz A."/>
        </authorList>
    </citation>
    <scope>NUCLEOTIDE SEQUENCE [LARGE SCALE GENOMIC DNA]</scope>
    <source>
        <strain evidence="2 3">HU14</strain>
    </source>
</reference>